<protein>
    <submittedName>
        <fullName evidence="1">Uncharacterized protein</fullName>
    </submittedName>
</protein>
<keyword evidence="2" id="KW-1185">Reference proteome</keyword>
<dbReference type="EMBL" id="CAESAP020000196">
    <property type="protein sequence ID" value="CAB5501656.1"/>
    <property type="molecule type" value="Genomic_DNA"/>
</dbReference>
<accession>A0ACA8ZRK2</accession>
<proteinExistence type="predicted"/>
<evidence type="ECO:0000313" key="2">
    <source>
        <dbReference type="Proteomes" id="UP000635628"/>
    </source>
</evidence>
<gene>
    <name evidence="1" type="ORF">AZO1586R_1305</name>
</gene>
<dbReference type="Proteomes" id="UP000635628">
    <property type="component" value="Unassembled WGS sequence"/>
</dbReference>
<evidence type="ECO:0000313" key="1">
    <source>
        <dbReference type="EMBL" id="CAB5501656.1"/>
    </source>
</evidence>
<reference evidence="1" key="1">
    <citation type="submission" date="2020-05" db="EMBL/GenBank/DDBJ databases">
        <authorList>
            <person name="Petersen J."/>
            <person name="Sayavedra L."/>
        </authorList>
    </citation>
    <scope>NUCLEOTIDE SEQUENCE</scope>
    <source>
        <strain evidence="1">B azoricus SOX Menez Gwen</strain>
    </source>
</reference>
<organism evidence="1 2">
    <name type="scientific">Bathymodiolus azoricus thioautotrophic gill symbiont</name>
    <dbReference type="NCBI Taxonomy" id="235205"/>
    <lineage>
        <taxon>Bacteria</taxon>
        <taxon>Pseudomonadati</taxon>
        <taxon>Pseudomonadota</taxon>
        <taxon>Gammaproteobacteria</taxon>
        <taxon>sulfur-oxidizing symbionts</taxon>
    </lineage>
</organism>
<sequence>MRKSKINRAISVSQIMCSIQTAINPINFALLFSSGKWNTVL</sequence>
<comment type="caution">
    <text evidence="1">The sequence shown here is derived from an EMBL/GenBank/DDBJ whole genome shotgun (WGS) entry which is preliminary data.</text>
</comment>
<name>A0ACA8ZRK2_9GAMM</name>